<organism evidence="2 3">
    <name type="scientific">Solanum pinnatisectum</name>
    <name type="common">tansyleaf nightshade</name>
    <dbReference type="NCBI Taxonomy" id="50273"/>
    <lineage>
        <taxon>Eukaryota</taxon>
        <taxon>Viridiplantae</taxon>
        <taxon>Streptophyta</taxon>
        <taxon>Embryophyta</taxon>
        <taxon>Tracheophyta</taxon>
        <taxon>Spermatophyta</taxon>
        <taxon>Magnoliopsida</taxon>
        <taxon>eudicotyledons</taxon>
        <taxon>Gunneridae</taxon>
        <taxon>Pentapetalae</taxon>
        <taxon>asterids</taxon>
        <taxon>lamiids</taxon>
        <taxon>Solanales</taxon>
        <taxon>Solanaceae</taxon>
        <taxon>Solanoideae</taxon>
        <taxon>Solaneae</taxon>
        <taxon>Solanum</taxon>
    </lineage>
</organism>
<keyword evidence="3" id="KW-1185">Reference proteome</keyword>
<proteinExistence type="predicted"/>
<gene>
    <name evidence="2" type="ORF">R3W88_022720</name>
</gene>
<reference evidence="2 3" key="1">
    <citation type="submission" date="2023-10" db="EMBL/GenBank/DDBJ databases">
        <title>Genome-Wide Identification Analysis in wild type Solanum Pinnatisectum Reveals Some Genes Defensing Phytophthora Infestans.</title>
        <authorList>
            <person name="Sun C."/>
        </authorList>
    </citation>
    <scope>NUCLEOTIDE SEQUENCE [LARGE SCALE GENOMIC DNA]</scope>
    <source>
        <strain evidence="2">LQN</strain>
        <tissue evidence="2">Leaf</tissue>
    </source>
</reference>
<dbReference type="Proteomes" id="UP001311915">
    <property type="component" value="Unassembled WGS sequence"/>
</dbReference>
<protein>
    <submittedName>
        <fullName evidence="2">Uncharacterized protein</fullName>
    </submittedName>
</protein>
<accession>A0AAV9LZD6</accession>
<evidence type="ECO:0000313" key="2">
    <source>
        <dbReference type="EMBL" id="KAK4729732.1"/>
    </source>
</evidence>
<sequence>MLPTKRATLIISLVDIAYRSSSKLLSSAIDVTIHNRQVDVCQPGSKRQEKSTTEPKEEGVELGSLYNQKVRMGAK</sequence>
<evidence type="ECO:0000256" key="1">
    <source>
        <dbReference type="SAM" id="MobiDB-lite"/>
    </source>
</evidence>
<dbReference type="EMBL" id="JAWPEI010000004">
    <property type="protein sequence ID" value="KAK4729732.1"/>
    <property type="molecule type" value="Genomic_DNA"/>
</dbReference>
<comment type="caution">
    <text evidence="2">The sequence shown here is derived from an EMBL/GenBank/DDBJ whole genome shotgun (WGS) entry which is preliminary data.</text>
</comment>
<feature type="region of interest" description="Disordered" evidence="1">
    <location>
        <begin position="42"/>
        <end position="66"/>
    </location>
</feature>
<feature type="compositionally biased region" description="Basic and acidic residues" evidence="1">
    <location>
        <begin position="46"/>
        <end position="59"/>
    </location>
</feature>
<evidence type="ECO:0000313" key="3">
    <source>
        <dbReference type="Proteomes" id="UP001311915"/>
    </source>
</evidence>
<name>A0AAV9LZD6_9SOLN</name>
<dbReference type="AlphaFoldDB" id="A0AAV9LZD6"/>